<proteinExistence type="predicted"/>
<evidence type="ECO:0000313" key="3">
    <source>
        <dbReference type="Proteomes" id="UP001176961"/>
    </source>
</evidence>
<dbReference type="Proteomes" id="UP001176961">
    <property type="component" value="Unassembled WGS sequence"/>
</dbReference>
<accession>A0AA36GQC4</accession>
<gene>
    <name evidence="2" type="ORF">CYNAS_LOCUS8355</name>
</gene>
<keyword evidence="1" id="KW-0472">Membrane</keyword>
<keyword evidence="3" id="KW-1185">Reference proteome</keyword>
<dbReference type="AlphaFoldDB" id="A0AA36GQC4"/>
<reference evidence="2" key="1">
    <citation type="submission" date="2023-07" db="EMBL/GenBank/DDBJ databases">
        <authorList>
            <consortium name="CYATHOMIX"/>
        </authorList>
    </citation>
    <scope>NUCLEOTIDE SEQUENCE</scope>
    <source>
        <strain evidence="2">N/A</strain>
    </source>
</reference>
<evidence type="ECO:0000313" key="2">
    <source>
        <dbReference type="EMBL" id="CAJ0596372.1"/>
    </source>
</evidence>
<organism evidence="2 3">
    <name type="scientific">Cylicocyclus nassatus</name>
    <name type="common">Nematode worm</name>
    <dbReference type="NCBI Taxonomy" id="53992"/>
    <lineage>
        <taxon>Eukaryota</taxon>
        <taxon>Metazoa</taxon>
        <taxon>Ecdysozoa</taxon>
        <taxon>Nematoda</taxon>
        <taxon>Chromadorea</taxon>
        <taxon>Rhabditida</taxon>
        <taxon>Rhabditina</taxon>
        <taxon>Rhabditomorpha</taxon>
        <taxon>Strongyloidea</taxon>
        <taxon>Strongylidae</taxon>
        <taxon>Cylicocyclus</taxon>
    </lineage>
</organism>
<name>A0AA36GQC4_CYLNA</name>
<comment type="caution">
    <text evidence="2">The sequence shown here is derived from an EMBL/GenBank/DDBJ whole genome shotgun (WGS) entry which is preliminary data.</text>
</comment>
<dbReference type="EMBL" id="CATQJL010000112">
    <property type="protein sequence ID" value="CAJ0596372.1"/>
    <property type="molecule type" value="Genomic_DNA"/>
</dbReference>
<protein>
    <submittedName>
        <fullName evidence="2">Uncharacterized protein</fullName>
    </submittedName>
</protein>
<sequence>MDSDIMVVIGYIFGLSFFFPQSFGYSWRTGTKTEENNLNELSEARMRWSSLIRIAIGRALRSVS</sequence>
<keyword evidence="1" id="KW-0812">Transmembrane</keyword>
<keyword evidence="1" id="KW-1133">Transmembrane helix</keyword>
<evidence type="ECO:0000256" key="1">
    <source>
        <dbReference type="SAM" id="Phobius"/>
    </source>
</evidence>
<feature type="transmembrane region" description="Helical" evidence="1">
    <location>
        <begin position="6"/>
        <end position="27"/>
    </location>
</feature>